<dbReference type="PRINTS" id="PR00081">
    <property type="entry name" value="GDHRDH"/>
</dbReference>
<dbReference type="Pfam" id="PF00106">
    <property type="entry name" value="adh_short"/>
    <property type="match status" value="1"/>
</dbReference>
<name>A0AAE0ILE2_9PEZI</name>
<dbReference type="AlphaFoldDB" id="A0AAE0ILE2"/>
<dbReference type="InterPro" id="IPR036291">
    <property type="entry name" value="NAD(P)-bd_dom_sf"/>
</dbReference>
<proteinExistence type="predicted"/>
<dbReference type="Proteomes" id="UP001286456">
    <property type="component" value="Unassembled WGS sequence"/>
</dbReference>
<keyword evidence="2" id="KW-1185">Reference proteome</keyword>
<reference evidence="1" key="1">
    <citation type="journal article" date="2023" name="Mol. Phylogenet. Evol.">
        <title>Genome-scale phylogeny and comparative genomics of the fungal order Sordariales.</title>
        <authorList>
            <person name="Hensen N."/>
            <person name="Bonometti L."/>
            <person name="Westerberg I."/>
            <person name="Brannstrom I.O."/>
            <person name="Guillou S."/>
            <person name="Cros-Aarteil S."/>
            <person name="Calhoun S."/>
            <person name="Haridas S."/>
            <person name="Kuo A."/>
            <person name="Mondo S."/>
            <person name="Pangilinan J."/>
            <person name="Riley R."/>
            <person name="LaButti K."/>
            <person name="Andreopoulos B."/>
            <person name="Lipzen A."/>
            <person name="Chen C."/>
            <person name="Yan M."/>
            <person name="Daum C."/>
            <person name="Ng V."/>
            <person name="Clum A."/>
            <person name="Steindorff A."/>
            <person name="Ohm R.A."/>
            <person name="Martin F."/>
            <person name="Silar P."/>
            <person name="Natvig D.O."/>
            <person name="Lalanne C."/>
            <person name="Gautier V."/>
            <person name="Ament-Velasquez S.L."/>
            <person name="Kruys A."/>
            <person name="Hutchinson M.I."/>
            <person name="Powell A.J."/>
            <person name="Barry K."/>
            <person name="Miller A.N."/>
            <person name="Grigoriev I.V."/>
            <person name="Debuchy R."/>
            <person name="Gladieux P."/>
            <person name="Hiltunen Thoren M."/>
            <person name="Johannesson H."/>
        </authorList>
    </citation>
    <scope>NUCLEOTIDE SEQUENCE</scope>
    <source>
        <strain evidence="1">SMH4131-1</strain>
    </source>
</reference>
<dbReference type="GO" id="GO:0016616">
    <property type="term" value="F:oxidoreductase activity, acting on the CH-OH group of donors, NAD or NADP as acceptor"/>
    <property type="evidence" value="ECO:0007669"/>
    <property type="project" value="TreeGrafter"/>
</dbReference>
<comment type="caution">
    <text evidence="1">The sequence shown here is derived from an EMBL/GenBank/DDBJ whole genome shotgun (WGS) entry which is preliminary data.</text>
</comment>
<evidence type="ECO:0000313" key="2">
    <source>
        <dbReference type="Proteomes" id="UP001286456"/>
    </source>
</evidence>
<protein>
    <submittedName>
        <fullName evidence="1">Uncharacterized protein</fullName>
    </submittedName>
</protein>
<organism evidence="1 2">
    <name type="scientific">Cercophora scortea</name>
    <dbReference type="NCBI Taxonomy" id="314031"/>
    <lineage>
        <taxon>Eukaryota</taxon>
        <taxon>Fungi</taxon>
        <taxon>Dikarya</taxon>
        <taxon>Ascomycota</taxon>
        <taxon>Pezizomycotina</taxon>
        <taxon>Sordariomycetes</taxon>
        <taxon>Sordariomycetidae</taxon>
        <taxon>Sordariales</taxon>
        <taxon>Lasiosphaeriaceae</taxon>
        <taxon>Cercophora</taxon>
    </lineage>
</organism>
<reference evidence="1" key="2">
    <citation type="submission" date="2023-06" db="EMBL/GenBank/DDBJ databases">
        <authorList>
            <consortium name="Lawrence Berkeley National Laboratory"/>
            <person name="Haridas S."/>
            <person name="Hensen N."/>
            <person name="Bonometti L."/>
            <person name="Westerberg I."/>
            <person name="Brannstrom I.O."/>
            <person name="Guillou S."/>
            <person name="Cros-Aarteil S."/>
            <person name="Calhoun S."/>
            <person name="Kuo A."/>
            <person name="Mondo S."/>
            <person name="Pangilinan J."/>
            <person name="Riley R."/>
            <person name="Labutti K."/>
            <person name="Andreopoulos B."/>
            <person name="Lipzen A."/>
            <person name="Chen C."/>
            <person name="Yanf M."/>
            <person name="Daum C."/>
            <person name="Ng V."/>
            <person name="Clum A."/>
            <person name="Steindorff A."/>
            <person name="Ohm R."/>
            <person name="Martin F."/>
            <person name="Silar P."/>
            <person name="Natvig D."/>
            <person name="Lalanne C."/>
            <person name="Gautier V."/>
            <person name="Ament-Velasquez S.L."/>
            <person name="Kruys A."/>
            <person name="Hutchinson M.I."/>
            <person name="Powell A.J."/>
            <person name="Barry K."/>
            <person name="Miller A.N."/>
            <person name="Grigoriev I.V."/>
            <person name="Debuchy R."/>
            <person name="Gladieux P."/>
            <person name="Thoren M.H."/>
            <person name="Johannesson H."/>
        </authorList>
    </citation>
    <scope>NUCLEOTIDE SEQUENCE</scope>
    <source>
        <strain evidence="1">SMH4131-1</strain>
    </source>
</reference>
<dbReference type="EMBL" id="JAUEPO010000003">
    <property type="protein sequence ID" value="KAK3326922.1"/>
    <property type="molecule type" value="Genomic_DNA"/>
</dbReference>
<accession>A0AAE0ILE2</accession>
<dbReference type="InterPro" id="IPR002347">
    <property type="entry name" value="SDR_fam"/>
</dbReference>
<dbReference type="PANTHER" id="PTHR45458">
    <property type="entry name" value="SHORT-CHAIN DEHYDROGENASE/REDUCTASE SDR"/>
    <property type="match status" value="1"/>
</dbReference>
<dbReference type="Gene3D" id="3.40.50.720">
    <property type="entry name" value="NAD(P)-binding Rossmann-like Domain"/>
    <property type="match status" value="1"/>
</dbReference>
<gene>
    <name evidence="1" type="ORF">B0T19DRAFT_148903</name>
</gene>
<dbReference type="PANTHER" id="PTHR45458:SF3">
    <property type="entry name" value="CHAIN DEHYDROGENASE (ATSC), PUTATIVE-RELATED"/>
    <property type="match status" value="1"/>
</dbReference>
<dbReference type="InterPro" id="IPR052184">
    <property type="entry name" value="SDR_enzymes"/>
</dbReference>
<dbReference type="SUPFAM" id="SSF51735">
    <property type="entry name" value="NAD(P)-binding Rossmann-fold domains"/>
    <property type="match status" value="1"/>
</dbReference>
<evidence type="ECO:0000313" key="1">
    <source>
        <dbReference type="EMBL" id="KAK3326922.1"/>
    </source>
</evidence>
<sequence length="271" mass="29808">MASYVITGVSKGLGWEFMTQISSNANNIVIGIVRNKKATDERVANELTGRINITILEADVTDYEAVKRAVHQAAIITNGSLDYLIANAGYVLGWDAYGGIGTRGLEPERLSAEFRKIMDTNVLANVHLYNLLMPQILKGKAKKVIVISSGMGDIEFTNELEIEIASLYSASKAAMNMITAKFAAQYKKDGVLFLSICPGQVDVGHFSDATPEELQGFLEMGHKFTLYNPDFKDMDQPVDSIKAILSLVDKCSIENGDSGRYLSHFGNRRWV</sequence>